<gene>
    <name evidence="1" type="ORF">AVEN_139229_1</name>
</gene>
<evidence type="ECO:0000313" key="1">
    <source>
        <dbReference type="EMBL" id="GBM47150.1"/>
    </source>
</evidence>
<proteinExistence type="predicted"/>
<sequence length="101" mass="11968">MLRSMLNDFRIMQFTDNIPAYKHYVKSSQTFEIGLSLRHGKSSESFNRSNCHFCSPMPRWTRHQFFTCKFCRGGLDISFLPASSMSRWTRHYCLKLGFFIP</sequence>
<dbReference type="Proteomes" id="UP000499080">
    <property type="component" value="Unassembled WGS sequence"/>
</dbReference>
<keyword evidence="2" id="KW-1185">Reference proteome</keyword>
<dbReference type="EMBL" id="BGPR01001168">
    <property type="protein sequence ID" value="GBM47150.1"/>
    <property type="molecule type" value="Genomic_DNA"/>
</dbReference>
<evidence type="ECO:0000313" key="2">
    <source>
        <dbReference type="Proteomes" id="UP000499080"/>
    </source>
</evidence>
<organism evidence="1 2">
    <name type="scientific">Araneus ventricosus</name>
    <name type="common">Orbweaver spider</name>
    <name type="synonym">Epeira ventricosa</name>
    <dbReference type="NCBI Taxonomy" id="182803"/>
    <lineage>
        <taxon>Eukaryota</taxon>
        <taxon>Metazoa</taxon>
        <taxon>Ecdysozoa</taxon>
        <taxon>Arthropoda</taxon>
        <taxon>Chelicerata</taxon>
        <taxon>Arachnida</taxon>
        <taxon>Araneae</taxon>
        <taxon>Araneomorphae</taxon>
        <taxon>Entelegynae</taxon>
        <taxon>Araneoidea</taxon>
        <taxon>Araneidae</taxon>
        <taxon>Araneus</taxon>
    </lineage>
</organism>
<reference evidence="1 2" key="1">
    <citation type="journal article" date="2019" name="Sci. Rep.">
        <title>Orb-weaving spider Araneus ventricosus genome elucidates the spidroin gene catalogue.</title>
        <authorList>
            <person name="Kono N."/>
            <person name="Nakamura H."/>
            <person name="Ohtoshi R."/>
            <person name="Moran D.A.P."/>
            <person name="Shinohara A."/>
            <person name="Yoshida Y."/>
            <person name="Fujiwara M."/>
            <person name="Mori M."/>
            <person name="Tomita M."/>
            <person name="Arakawa K."/>
        </authorList>
    </citation>
    <scope>NUCLEOTIDE SEQUENCE [LARGE SCALE GENOMIC DNA]</scope>
</reference>
<name>A0A4Y2G096_ARAVE</name>
<comment type="caution">
    <text evidence="1">The sequence shown here is derived from an EMBL/GenBank/DDBJ whole genome shotgun (WGS) entry which is preliminary data.</text>
</comment>
<dbReference type="AlphaFoldDB" id="A0A4Y2G096"/>
<accession>A0A4Y2G096</accession>
<protein>
    <submittedName>
        <fullName evidence="1">Uncharacterized protein</fullName>
    </submittedName>
</protein>